<organism evidence="10 11">
    <name type="scientific">Candidatus Yanofskybacteria bacterium RIFCSPLOWO2_12_FULL_43_11b</name>
    <dbReference type="NCBI Taxonomy" id="1802710"/>
    <lineage>
        <taxon>Bacteria</taxon>
        <taxon>Candidatus Yanofskyibacteriota</taxon>
    </lineage>
</organism>
<dbReference type="InterPro" id="IPR015946">
    <property type="entry name" value="KH_dom-like_a/b"/>
</dbReference>
<dbReference type="PANTHER" id="PTHR22648:SF0">
    <property type="entry name" value="TRANSCRIPTION TERMINATION_ANTITERMINATION PROTEIN NUSA"/>
    <property type="match status" value="1"/>
</dbReference>
<gene>
    <name evidence="7" type="primary">nusA</name>
    <name evidence="10" type="ORF">A3G51_01635</name>
</gene>
<evidence type="ECO:0000256" key="3">
    <source>
        <dbReference type="ARBA" id="ARBA00022814"/>
    </source>
</evidence>
<comment type="subunit">
    <text evidence="7">Monomer. Binds directly to the core enzyme of the DNA-dependent RNA polymerase and to nascent RNA.</text>
</comment>
<dbReference type="FunFam" id="3.30.300.20:FF:000002">
    <property type="entry name" value="Transcription termination/antitermination protein NusA"/>
    <property type="match status" value="1"/>
</dbReference>
<dbReference type="SUPFAM" id="SSF54814">
    <property type="entry name" value="Prokaryotic type KH domain (KH-domain type II)"/>
    <property type="match status" value="2"/>
</dbReference>
<name>A0A1F8H8V6_9BACT</name>
<dbReference type="InterPro" id="IPR030842">
    <property type="entry name" value="TF_NusA_bacterial"/>
</dbReference>
<evidence type="ECO:0000256" key="1">
    <source>
        <dbReference type="ARBA" id="ARBA00022472"/>
    </source>
</evidence>
<dbReference type="FunFam" id="3.30.300.20:FF:000005">
    <property type="entry name" value="Transcription termination/antitermination protein NusA"/>
    <property type="match status" value="1"/>
</dbReference>
<protein>
    <recommendedName>
        <fullName evidence="7">Transcription termination/antitermination protein NusA</fullName>
    </recommendedName>
</protein>
<dbReference type="GO" id="GO:0003700">
    <property type="term" value="F:DNA-binding transcription factor activity"/>
    <property type="evidence" value="ECO:0007669"/>
    <property type="project" value="InterPro"/>
</dbReference>
<dbReference type="InterPro" id="IPR009019">
    <property type="entry name" value="KH_sf_prok-type"/>
</dbReference>
<dbReference type="Pfam" id="PF00575">
    <property type="entry name" value="S1"/>
    <property type="match status" value="1"/>
</dbReference>
<sequence>MDTKQFVSAIKQISEEKGISEASVLETIEAAIAAAYKRDYGKKGQIIKAKLDTESGDLVMTQIHYVVEGADEEGYLTGTLPTKVMEEKPDPQDYDSRRERRKEEDAVVGENDIIKIKYNPEKHILLEEAKKKNKKIKVGDEITTKLETHTDFGRIAAQTAKQVIIQRLREAEREAIFSEFKGREGEIISGVVQRKEGQLVFIDLGKTNGLLIPAEQIPTDNYRISQRFRFMILKVEETPRGPVVLLSRSHPKLVLGLFRVEVPEIDSGSVEVKAIAREAGSRTKIAVMSKEEGVDPIGSLVGQKGVRVQTVINELSGEKIDIILWSEKAKDFISNSFSPAKVSDVVIIDEPRRHALVEVSDDQFSLAIGKRGQNVRLAAKLTGWKIDVRSPKEDLSHKEIEDEPHS</sequence>
<evidence type="ECO:0000256" key="2">
    <source>
        <dbReference type="ARBA" id="ARBA00022490"/>
    </source>
</evidence>
<dbReference type="Proteomes" id="UP000177745">
    <property type="component" value="Unassembled WGS sequence"/>
</dbReference>
<dbReference type="GO" id="GO:0005829">
    <property type="term" value="C:cytosol"/>
    <property type="evidence" value="ECO:0007669"/>
    <property type="project" value="TreeGrafter"/>
</dbReference>
<dbReference type="SMART" id="SM00316">
    <property type="entry name" value="S1"/>
    <property type="match status" value="1"/>
</dbReference>
<dbReference type="PANTHER" id="PTHR22648">
    <property type="entry name" value="TRANSCRIPTION TERMINATION FACTOR NUSA"/>
    <property type="match status" value="1"/>
</dbReference>
<dbReference type="Gene3D" id="3.30.300.20">
    <property type="match status" value="2"/>
</dbReference>
<dbReference type="Pfam" id="PF08529">
    <property type="entry name" value="NusA_N"/>
    <property type="match status" value="2"/>
</dbReference>
<dbReference type="CDD" id="cd04455">
    <property type="entry name" value="S1_NusA"/>
    <property type="match status" value="1"/>
</dbReference>
<comment type="function">
    <text evidence="7">Participates in both transcription termination and antitermination.</text>
</comment>
<dbReference type="InterPro" id="IPR012340">
    <property type="entry name" value="NA-bd_OB-fold"/>
</dbReference>
<comment type="similarity">
    <text evidence="7">Belongs to the NusA family.</text>
</comment>
<dbReference type="GO" id="GO:0006353">
    <property type="term" value="P:DNA-templated transcription termination"/>
    <property type="evidence" value="ECO:0007669"/>
    <property type="project" value="UniProtKB-UniRule"/>
</dbReference>
<dbReference type="SUPFAM" id="SSF50249">
    <property type="entry name" value="Nucleic acid-binding proteins"/>
    <property type="match status" value="1"/>
</dbReference>
<comment type="subcellular location">
    <subcellularLocation>
        <location evidence="7">Cytoplasm</location>
    </subcellularLocation>
</comment>
<reference evidence="10 11" key="1">
    <citation type="journal article" date="2016" name="Nat. Commun.">
        <title>Thousands of microbial genomes shed light on interconnected biogeochemical processes in an aquifer system.</title>
        <authorList>
            <person name="Anantharaman K."/>
            <person name="Brown C.T."/>
            <person name="Hug L.A."/>
            <person name="Sharon I."/>
            <person name="Castelle C.J."/>
            <person name="Probst A.J."/>
            <person name="Thomas B.C."/>
            <person name="Singh A."/>
            <person name="Wilkins M.J."/>
            <person name="Karaoz U."/>
            <person name="Brodie E.L."/>
            <person name="Williams K.H."/>
            <person name="Hubbard S.S."/>
            <person name="Banfield J.F."/>
        </authorList>
    </citation>
    <scope>NUCLEOTIDE SEQUENCE [LARGE SCALE GENOMIC DNA]</scope>
</reference>
<dbReference type="InterPro" id="IPR025249">
    <property type="entry name" value="TF_NusA_KH_1st"/>
</dbReference>
<evidence type="ECO:0000313" key="11">
    <source>
        <dbReference type="Proteomes" id="UP000177745"/>
    </source>
</evidence>
<evidence type="ECO:0000256" key="8">
    <source>
        <dbReference type="SAM" id="MobiDB-lite"/>
    </source>
</evidence>
<dbReference type="NCBIfam" id="TIGR01953">
    <property type="entry name" value="NusA"/>
    <property type="match status" value="1"/>
</dbReference>
<dbReference type="PROSITE" id="PS50084">
    <property type="entry name" value="KH_TYPE_1"/>
    <property type="match status" value="1"/>
</dbReference>
<evidence type="ECO:0000256" key="6">
    <source>
        <dbReference type="ARBA" id="ARBA00023163"/>
    </source>
</evidence>
<dbReference type="Gene3D" id="3.30.1480.10">
    <property type="entry name" value="NusA, N-terminal domain"/>
    <property type="match status" value="1"/>
</dbReference>
<keyword evidence="2 7" id="KW-0963">Cytoplasm</keyword>
<dbReference type="InterPro" id="IPR036555">
    <property type="entry name" value="NusA_N_sf"/>
</dbReference>
<feature type="compositionally biased region" description="Basic and acidic residues" evidence="8">
    <location>
        <begin position="84"/>
        <end position="104"/>
    </location>
</feature>
<dbReference type="InterPro" id="IPR010213">
    <property type="entry name" value="TF_NusA"/>
</dbReference>
<proteinExistence type="inferred from homology"/>
<evidence type="ECO:0000313" key="10">
    <source>
        <dbReference type="EMBL" id="OGN34052.1"/>
    </source>
</evidence>
<keyword evidence="5 7" id="KW-0805">Transcription regulation</keyword>
<dbReference type="PROSITE" id="PS50126">
    <property type="entry name" value="S1"/>
    <property type="match status" value="1"/>
</dbReference>
<dbReference type="CDD" id="cd02134">
    <property type="entry name" value="KH-II_NusA_rpt1"/>
    <property type="match status" value="1"/>
</dbReference>
<dbReference type="Gene3D" id="2.40.50.140">
    <property type="entry name" value="Nucleic acid-binding proteins"/>
    <property type="match status" value="1"/>
</dbReference>
<dbReference type="InterPro" id="IPR003029">
    <property type="entry name" value="S1_domain"/>
</dbReference>
<evidence type="ECO:0000256" key="5">
    <source>
        <dbReference type="ARBA" id="ARBA00023015"/>
    </source>
</evidence>
<evidence type="ECO:0000259" key="9">
    <source>
        <dbReference type="PROSITE" id="PS50126"/>
    </source>
</evidence>
<feature type="domain" description="S1 motif" evidence="9">
    <location>
        <begin position="185"/>
        <end position="248"/>
    </location>
</feature>
<dbReference type="Pfam" id="PF13184">
    <property type="entry name" value="KH_NusA_1st"/>
    <property type="match status" value="1"/>
</dbReference>
<dbReference type="InterPro" id="IPR058582">
    <property type="entry name" value="KH_NusA_2nd"/>
</dbReference>
<dbReference type="GO" id="GO:0003723">
    <property type="term" value="F:RNA binding"/>
    <property type="evidence" value="ECO:0007669"/>
    <property type="project" value="UniProtKB-UniRule"/>
</dbReference>
<dbReference type="GO" id="GO:0031564">
    <property type="term" value="P:transcription antitermination"/>
    <property type="evidence" value="ECO:0007669"/>
    <property type="project" value="UniProtKB-UniRule"/>
</dbReference>
<dbReference type="AlphaFoldDB" id="A0A1F8H8V6"/>
<keyword evidence="3 7" id="KW-0889">Transcription antitermination</keyword>
<dbReference type="SUPFAM" id="SSF69705">
    <property type="entry name" value="Transcription factor NusA, N-terminal domain"/>
    <property type="match status" value="1"/>
</dbReference>
<keyword evidence="1 7" id="KW-0806">Transcription termination</keyword>
<dbReference type="Pfam" id="PF26594">
    <property type="entry name" value="KH_NusA_2nd"/>
    <property type="match status" value="1"/>
</dbReference>
<dbReference type="CDD" id="cd22529">
    <property type="entry name" value="KH-II_NusA_rpt2"/>
    <property type="match status" value="1"/>
</dbReference>
<dbReference type="HAMAP" id="MF_00945_B">
    <property type="entry name" value="NusA_B"/>
    <property type="match status" value="1"/>
</dbReference>
<evidence type="ECO:0000256" key="7">
    <source>
        <dbReference type="HAMAP-Rule" id="MF_00945"/>
    </source>
</evidence>
<dbReference type="InterPro" id="IPR013735">
    <property type="entry name" value="TF_NusA_N"/>
</dbReference>
<dbReference type="EMBL" id="MGKY01000007">
    <property type="protein sequence ID" value="OGN34052.1"/>
    <property type="molecule type" value="Genomic_DNA"/>
</dbReference>
<keyword evidence="6 7" id="KW-0804">Transcription</keyword>
<keyword evidence="4 7" id="KW-0694">RNA-binding</keyword>
<comment type="caution">
    <text evidence="10">The sequence shown here is derived from an EMBL/GenBank/DDBJ whole genome shotgun (WGS) entry which is preliminary data.</text>
</comment>
<evidence type="ECO:0000256" key="4">
    <source>
        <dbReference type="ARBA" id="ARBA00022884"/>
    </source>
</evidence>
<accession>A0A1F8H8V6</accession>
<feature type="region of interest" description="Disordered" evidence="8">
    <location>
        <begin position="83"/>
        <end position="104"/>
    </location>
</feature>